<dbReference type="Pfam" id="PF14239">
    <property type="entry name" value="RRXRR"/>
    <property type="match status" value="1"/>
</dbReference>
<reference evidence="2" key="1">
    <citation type="submission" date="2021-10" db="EMBL/GenBank/DDBJ databases">
        <title>Marinomonas pontica sp. nov., isolated from the Black Sea.</title>
        <authorList>
            <person name="Zhao L.-H."/>
            <person name="Xue J.-H."/>
        </authorList>
    </citation>
    <scope>NUCLEOTIDE SEQUENCE</scope>
    <source>
        <strain evidence="2">E8</strain>
    </source>
</reference>
<dbReference type="AlphaFoldDB" id="A0A9X1INZ9"/>
<evidence type="ECO:0000259" key="1">
    <source>
        <dbReference type="Pfam" id="PF14239"/>
    </source>
</evidence>
<sequence>MFVFVLNKSGKPLMPCKPQKARSLLKRGNAKVVKRTPFTIKFLGGSSGYKQKLTAGMDTGSKMIGCA</sequence>
<accession>A0A9X1INZ9</accession>
<keyword evidence="3" id="KW-1185">Reference proteome</keyword>
<gene>
    <name evidence="2" type="ORF">LG368_05085</name>
</gene>
<feature type="non-terminal residue" evidence="2">
    <location>
        <position position="67"/>
    </location>
</feature>
<proteinExistence type="predicted"/>
<name>A0A9X1INZ9_9GAMM</name>
<dbReference type="RefSeq" id="WP_226753655.1">
    <property type="nucleotide sequence ID" value="NZ_JAJATW010000006.1"/>
</dbReference>
<evidence type="ECO:0000313" key="2">
    <source>
        <dbReference type="EMBL" id="MCB5161273.1"/>
    </source>
</evidence>
<evidence type="ECO:0000313" key="3">
    <source>
        <dbReference type="Proteomes" id="UP001139095"/>
    </source>
</evidence>
<protein>
    <submittedName>
        <fullName evidence="2">RRXRR domain-containing protein</fullName>
    </submittedName>
</protein>
<feature type="domain" description="RRXRR" evidence="1">
    <location>
        <begin position="3"/>
        <end position="67"/>
    </location>
</feature>
<organism evidence="2 3">
    <name type="scientific">Marinomonas algarum</name>
    <dbReference type="NCBI Taxonomy" id="2883105"/>
    <lineage>
        <taxon>Bacteria</taxon>
        <taxon>Pseudomonadati</taxon>
        <taxon>Pseudomonadota</taxon>
        <taxon>Gammaproteobacteria</taxon>
        <taxon>Oceanospirillales</taxon>
        <taxon>Oceanospirillaceae</taxon>
        <taxon>Marinomonas</taxon>
    </lineage>
</organism>
<comment type="caution">
    <text evidence="2">The sequence shown here is derived from an EMBL/GenBank/DDBJ whole genome shotgun (WGS) entry which is preliminary data.</text>
</comment>
<dbReference type="EMBL" id="JAJATW010000006">
    <property type="protein sequence ID" value="MCB5161273.1"/>
    <property type="molecule type" value="Genomic_DNA"/>
</dbReference>
<dbReference type="Proteomes" id="UP001139095">
    <property type="component" value="Unassembled WGS sequence"/>
</dbReference>
<dbReference type="InterPro" id="IPR025938">
    <property type="entry name" value="RRXRR_dom"/>
</dbReference>